<evidence type="ECO:0000313" key="3">
    <source>
        <dbReference type="Proteomes" id="UP000295645"/>
    </source>
</evidence>
<dbReference type="InterPro" id="IPR006530">
    <property type="entry name" value="YD"/>
</dbReference>
<protein>
    <submittedName>
        <fullName evidence="2">YD repeat-containing protein</fullName>
    </submittedName>
</protein>
<evidence type="ECO:0000259" key="1">
    <source>
        <dbReference type="PROSITE" id="PS50853"/>
    </source>
</evidence>
<name>A0A4R3YHI9_9GAMM</name>
<dbReference type="Proteomes" id="UP000295645">
    <property type="component" value="Unassembled WGS sequence"/>
</dbReference>
<dbReference type="Pfam" id="PF05593">
    <property type="entry name" value="RHS_repeat"/>
    <property type="match status" value="3"/>
</dbReference>
<evidence type="ECO:0000313" key="2">
    <source>
        <dbReference type="EMBL" id="TCV92075.1"/>
    </source>
</evidence>
<dbReference type="Gene3D" id="2.180.10.10">
    <property type="entry name" value="RHS repeat-associated core"/>
    <property type="match status" value="3"/>
</dbReference>
<dbReference type="NCBIfam" id="TIGR01643">
    <property type="entry name" value="YD_repeat_2x"/>
    <property type="match status" value="1"/>
</dbReference>
<dbReference type="EMBL" id="SMCS01000008">
    <property type="protein sequence ID" value="TCV92075.1"/>
    <property type="molecule type" value="Genomic_DNA"/>
</dbReference>
<comment type="caution">
    <text evidence="2">The sequence shown here is derived from an EMBL/GenBank/DDBJ whole genome shotgun (WGS) entry which is preliminary data.</text>
</comment>
<dbReference type="SUPFAM" id="SSF49265">
    <property type="entry name" value="Fibronectin type III"/>
    <property type="match status" value="1"/>
</dbReference>
<keyword evidence="3" id="KW-1185">Reference proteome</keyword>
<dbReference type="PANTHER" id="PTHR32305">
    <property type="match status" value="1"/>
</dbReference>
<dbReference type="InterPro" id="IPR003961">
    <property type="entry name" value="FN3_dom"/>
</dbReference>
<organism evidence="2 3">
    <name type="scientific">Luteibacter rhizovicinus</name>
    <dbReference type="NCBI Taxonomy" id="242606"/>
    <lineage>
        <taxon>Bacteria</taxon>
        <taxon>Pseudomonadati</taxon>
        <taxon>Pseudomonadota</taxon>
        <taxon>Gammaproteobacteria</taxon>
        <taxon>Lysobacterales</taxon>
        <taxon>Rhodanobacteraceae</taxon>
        <taxon>Luteibacter</taxon>
    </lineage>
</organism>
<dbReference type="PANTHER" id="PTHR32305:SF15">
    <property type="entry name" value="PROTEIN RHSA-RELATED"/>
    <property type="match status" value="1"/>
</dbReference>
<dbReference type="InterPro" id="IPR031325">
    <property type="entry name" value="RHS_repeat"/>
</dbReference>
<dbReference type="InterPro" id="IPR013783">
    <property type="entry name" value="Ig-like_fold"/>
</dbReference>
<feature type="domain" description="Fibronectin type-III" evidence="1">
    <location>
        <begin position="1452"/>
        <end position="1541"/>
    </location>
</feature>
<dbReference type="InterPro" id="IPR050708">
    <property type="entry name" value="T6SS_VgrG/RHS"/>
</dbReference>
<dbReference type="InterPro" id="IPR036116">
    <property type="entry name" value="FN3_sf"/>
</dbReference>
<proteinExistence type="predicted"/>
<dbReference type="Gene3D" id="2.60.40.10">
    <property type="entry name" value="Immunoglobulins"/>
    <property type="match status" value="4"/>
</dbReference>
<dbReference type="PROSITE" id="PS50853">
    <property type="entry name" value="FN3"/>
    <property type="match status" value="1"/>
</dbReference>
<gene>
    <name evidence="2" type="ORF">EC912_10867</name>
</gene>
<sequence>MIRCDVLRLARSVLVVVFVLGASVTLGQTVSIESEYKKLLRVNEDIQPLGPNAFGESISTYDGTVSFTQIDVEAKGTGLPIIVERTIRGRPEGGPNAYVFELAHNAFSDWDMSVPQIETLSAEAKGSFGPGQNFDVWYFLDEPNRCSALDAAGPIDVATKPGEEGVTWEADVWWHGIQLKIPGAGTQDVLKRDAGNNRIPQMTLPNGSAMTFSGVTKQNWVLGCLPATSNGQPGEGFLAVAPDGTKYWLDRLVYRNAAGIAHPGGGALKRRMVSLLVTRAEDRFGNALIYSYDANNRLTSVTASDGRSMTFTYAQWQHSAGIYPLGERITDITQNGATGSRTWHYTYGGTVDEPVLSDVTLPNGSKWTFANMIALSLSSGDLRPNYDGCLYSVQGASPQSTATLTHPSGLSGTFTLGATLRGRSDVPKICIFERGAQFIRTPHAYSSQALIQKQYTGAGIGTQSWSFAYSPPNQSWHDDCVASGCATTVWTDETDPDGSAIRHTFSNQFGATETQLKQEDTYAQGIGSTLVRAEITEYESATAGPWPTRLGDNLQAGANKDQAETISPVKKRTIQQDGDSYIWEVPPGMFDVFARPVRVIRGGGMAGQIAMTEQTTYLDDAPHWVLGLEAQKDNLTATASETISRTVYDLARVTPLERYTFGRKVMTYAFDALGNLAGFTDANNRSTSLGNYKRGIPQSVTHPDSTTQSAIVDDLGQVTSLTDQLGNTISYAYDGIGRLTQITYPAGDAVAWAPKIITYEFVGTERGVAGAHWRRTSTQGERADVSIMDAMLRPVLSGRYRASDGALHIATRTAYDWRGNTTFESYPVNGAVDLAAIGMGVAHTFDVVGRETQTRQSSELGDLTTATAYLSGARKQITDSRGKVTVSTFQVFDQPSYETPTNVLAPEGIEQRIVRNIYGDPTSVTQLGGGQSATKSFVYDSAHRLCRMVEPETASTVLNYDPADNVTWTAKGVAISGTDCGQDQVATPGVKITRGFDAMNRLTSVSYPDGSPARSFTYDAAGNPATATSGLVSWTFGRNKLGLLTTENLSIDGYNWPLSYGYDAAASMNSVTYPDGKVVAYAPDALGRPSQVGAYAAGVTYFPNGAVQSFTLGSGATYVAQQNLRTSLSNFTYGKGAALAISEDLTYDPAANITAIADLTVGGQRSRTMTYDDANRLAGSTSPNLWGTDTYGYDSINNIVMVLTTKPGADVSRAIYYYDTVTSRLSSVLRDRVSTPFTYDDRGNTTGRGTSTLQYDLGERLTSVDGVASYLYDTAGRRVRQTRTGASASTYSAYNGAGQLMWEFDPATKKGTDYIYLGKKLLASTQNVIDTIRGRVDGVAMAGTNATLNGWACSDGSTASISVRVYVGGGPGTGATLGTYLANTASEASIGLECHAAGTAYRYAIDLTDAVRTTHVGKTIYVEGLSSLGGDSVVLQDSGVYVVPPPAAAPSAPASVTATVSSDLGSIGVSWTASANTTRYEVEQQFNGGAWSTVYSGTALTTTIANPADGSYVYHSRACNSAFCSTWTQSSAVMVSHLPPAPTSITVPATSNGPIAVSWGATAYASSYGLEQSINGGAWTTVYAGGGTSATLTAASSGNYVFRAHGCNSNGCGAYVTSTTTVVTLAPSGAPVVSAPSTNTSGSYAVSWTGVSGATNYPLYESINGGGWTLVQQTGATSWSTSGKGNGTYSYYAQACNAGGCGPGSTSATVTVSLIPPPPTNVFAIDAFPNPKTETLTVTWTASPGATRYEVHCYTNGQLWNTTTTSQLVERGPTGEIPLMGYEVRACNAVGCSAWALADSGF</sequence>
<accession>A0A4R3YHI9</accession>
<dbReference type="SMART" id="SM00060">
    <property type="entry name" value="FN3"/>
    <property type="match status" value="3"/>
</dbReference>
<reference evidence="2 3" key="1">
    <citation type="submission" date="2019-03" db="EMBL/GenBank/DDBJ databases">
        <title>Above-ground endophytic microbial communities from plants in different locations in the United States.</title>
        <authorList>
            <person name="Frank C."/>
        </authorList>
    </citation>
    <scope>NUCLEOTIDE SEQUENCE [LARGE SCALE GENOMIC DNA]</scope>
    <source>
        <strain evidence="2 3">LP_13_YM</strain>
    </source>
</reference>